<evidence type="ECO:0000256" key="2">
    <source>
        <dbReference type="SAM" id="MobiDB-lite"/>
    </source>
</evidence>
<keyword evidence="1" id="KW-0175">Coiled coil</keyword>
<feature type="compositionally biased region" description="Low complexity" evidence="2">
    <location>
        <begin position="150"/>
        <end position="167"/>
    </location>
</feature>
<dbReference type="SUPFAM" id="SSF57959">
    <property type="entry name" value="Leucine zipper domain"/>
    <property type="match status" value="1"/>
</dbReference>
<dbReference type="GO" id="GO:0003700">
    <property type="term" value="F:DNA-binding transcription factor activity"/>
    <property type="evidence" value="ECO:0007669"/>
    <property type="project" value="InterPro"/>
</dbReference>
<evidence type="ECO:0000256" key="1">
    <source>
        <dbReference type="SAM" id="Coils"/>
    </source>
</evidence>
<dbReference type="InterPro" id="IPR046347">
    <property type="entry name" value="bZIP_sf"/>
</dbReference>
<dbReference type="AlphaFoldDB" id="A0AAD5VS28"/>
<protein>
    <recommendedName>
        <fullName evidence="5">BZIP domain-containing protein</fullName>
    </recommendedName>
</protein>
<evidence type="ECO:0000313" key="4">
    <source>
        <dbReference type="Proteomes" id="UP001213000"/>
    </source>
</evidence>
<dbReference type="EMBL" id="JANIEX010000529">
    <property type="protein sequence ID" value="KAJ3565912.1"/>
    <property type="molecule type" value="Genomic_DNA"/>
</dbReference>
<reference evidence="3" key="1">
    <citation type="submission" date="2022-07" db="EMBL/GenBank/DDBJ databases">
        <title>Genome Sequence of Leucocoprinus birnbaumii.</title>
        <authorList>
            <person name="Buettner E."/>
        </authorList>
    </citation>
    <scope>NUCLEOTIDE SEQUENCE</scope>
    <source>
        <strain evidence="3">VT141</strain>
    </source>
</reference>
<evidence type="ECO:0000313" key="3">
    <source>
        <dbReference type="EMBL" id="KAJ3565912.1"/>
    </source>
</evidence>
<accession>A0AAD5VS28</accession>
<gene>
    <name evidence="3" type="ORF">NP233_g7343</name>
</gene>
<feature type="region of interest" description="Disordered" evidence="2">
    <location>
        <begin position="102"/>
        <end position="255"/>
    </location>
</feature>
<organism evidence="3 4">
    <name type="scientific">Leucocoprinus birnbaumii</name>
    <dbReference type="NCBI Taxonomy" id="56174"/>
    <lineage>
        <taxon>Eukaryota</taxon>
        <taxon>Fungi</taxon>
        <taxon>Dikarya</taxon>
        <taxon>Basidiomycota</taxon>
        <taxon>Agaricomycotina</taxon>
        <taxon>Agaricomycetes</taxon>
        <taxon>Agaricomycetidae</taxon>
        <taxon>Agaricales</taxon>
        <taxon>Agaricineae</taxon>
        <taxon>Agaricaceae</taxon>
        <taxon>Leucocoprinus</taxon>
    </lineage>
</organism>
<feature type="coiled-coil region" evidence="1">
    <location>
        <begin position="24"/>
        <end position="58"/>
    </location>
</feature>
<comment type="caution">
    <text evidence="3">The sequence shown here is derived from an EMBL/GenBank/DDBJ whole genome shotgun (WGS) entry which is preliminary data.</text>
</comment>
<proteinExistence type="predicted"/>
<feature type="compositionally biased region" description="Polar residues" evidence="2">
    <location>
        <begin position="192"/>
        <end position="203"/>
    </location>
</feature>
<name>A0AAD5VS28_9AGAR</name>
<feature type="compositionally biased region" description="Polar residues" evidence="2">
    <location>
        <begin position="231"/>
        <end position="246"/>
    </location>
</feature>
<evidence type="ECO:0008006" key="5">
    <source>
        <dbReference type="Google" id="ProtNLM"/>
    </source>
</evidence>
<sequence length="255" mass="28428">MTRGRKKDLTIPPTRALVQQRDYRARKAHYIADLEERVRKAEEENAQLRKDLEVARAGLTIPSTPLSPQAAEASRDLMHHLALATSSLDRFQHMMFPDRTYRTTLPPLQLPPRPGSSSQGRPASFPSPAPSPPFSQTVLPSASRTVIPASTLSTSTPTFPTSNYYSSGRKRLYREDSPEPTEPPRFPRKVSPRQSSPNGSLSPESECCGGILDCRDLIEDDRDNEGRDQPPSRSSVMRSASEQSYASEDHFQHSD</sequence>
<keyword evidence="4" id="KW-1185">Reference proteome</keyword>
<dbReference type="Proteomes" id="UP001213000">
    <property type="component" value="Unassembled WGS sequence"/>
</dbReference>
<dbReference type="Gene3D" id="1.20.5.170">
    <property type="match status" value="1"/>
</dbReference>
<feature type="compositionally biased region" description="Low complexity" evidence="2">
    <location>
        <begin position="115"/>
        <end position="124"/>
    </location>
</feature>